<evidence type="ECO:0000313" key="1">
    <source>
        <dbReference type="EMBL" id="CBI32638.3"/>
    </source>
</evidence>
<proteinExistence type="predicted"/>
<protein>
    <submittedName>
        <fullName evidence="1">Uncharacterized protein</fullName>
    </submittedName>
</protein>
<dbReference type="Proteomes" id="UP000009183">
    <property type="component" value="Chromosome 8"/>
</dbReference>
<evidence type="ECO:0000313" key="2">
    <source>
        <dbReference type="Proteomes" id="UP000009183"/>
    </source>
</evidence>
<organism evidence="1 2">
    <name type="scientific">Vitis vinifera</name>
    <name type="common">Grape</name>
    <dbReference type="NCBI Taxonomy" id="29760"/>
    <lineage>
        <taxon>Eukaryota</taxon>
        <taxon>Viridiplantae</taxon>
        <taxon>Streptophyta</taxon>
        <taxon>Embryophyta</taxon>
        <taxon>Tracheophyta</taxon>
        <taxon>Spermatophyta</taxon>
        <taxon>Magnoliopsida</taxon>
        <taxon>eudicotyledons</taxon>
        <taxon>Gunneridae</taxon>
        <taxon>Pentapetalae</taxon>
        <taxon>rosids</taxon>
        <taxon>Vitales</taxon>
        <taxon>Vitaceae</taxon>
        <taxon>Viteae</taxon>
        <taxon>Vitis</taxon>
    </lineage>
</organism>
<gene>
    <name evidence="1" type="ordered locus">VIT_08s0040g03000</name>
</gene>
<name>D7TQB8_VITVI</name>
<dbReference type="PaxDb" id="29760-VIT_08s0040g03000.t01"/>
<sequence length="36" mass="3769">MESTNFFAGVSLLLLPEENCFCQSSGLLGSAGSMDL</sequence>
<dbReference type="InParanoid" id="D7TQB8"/>
<accession>D7TQB8</accession>
<dbReference type="EMBL" id="FN596008">
    <property type="protein sequence ID" value="CBI32638.3"/>
    <property type="molecule type" value="Genomic_DNA"/>
</dbReference>
<dbReference type="HOGENOM" id="CLU_3360741_0_0_1"/>
<reference evidence="2" key="1">
    <citation type="journal article" date="2007" name="Nature">
        <title>The grapevine genome sequence suggests ancestral hexaploidization in major angiosperm phyla.</title>
        <authorList>
            <consortium name="The French-Italian Public Consortium for Grapevine Genome Characterization."/>
            <person name="Jaillon O."/>
            <person name="Aury J.-M."/>
            <person name="Noel B."/>
            <person name="Policriti A."/>
            <person name="Clepet C."/>
            <person name="Casagrande A."/>
            <person name="Choisne N."/>
            <person name="Aubourg S."/>
            <person name="Vitulo N."/>
            <person name="Jubin C."/>
            <person name="Vezzi A."/>
            <person name="Legeai F."/>
            <person name="Hugueney P."/>
            <person name="Dasilva C."/>
            <person name="Horner D."/>
            <person name="Mica E."/>
            <person name="Jublot D."/>
            <person name="Poulain J."/>
            <person name="Bruyere C."/>
            <person name="Billault A."/>
            <person name="Segurens B."/>
            <person name="Gouyvenoux M."/>
            <person name="Ugarte E."/>
            <person name="Cattonaro F."/>
            <person name="Anthouard V."/>
            <person name="Vico V."/>
            <person name="Del Fabbro C."/>
            <person name="Alaux M."/>
            <person name="Di Gaspero G."/>
            <person name="Dumas V."/>
            <person name="Felice N."/>
            <person name="Paillard S."/>
            <person name="Juman I."/>
            <person name="Moroldo M."/>
            <person name="Scalabrin S."/>
            <person name="Canaguier A."/>
            <person name="Le Clainche I."/>
            <person name="Malacrida G."/>
            <person name="Durand E."/>
            <person name="Pesole G."/>
            <person name="Laucou V."/>
            <person name="Chatelet P."/>
            <person name="Merdinoglu D."/>
            <person name="Delledonne M."/>
            <person name="Pezzotti M."/>
            <person name="Lecharny A."/>
            <person name="Scarpelli C."/>
            <person name="Artiguenave F."/>
            <person name="Pe M.E."/>
            <person name="Valle G."/>
            <person name="Morgante M."/>
            <person name="Caboche M."/>
            <person name="Adam-Blondon A.-F."/>
            <person name="Weissenbach J."/>
            <person name="Quetier F."/>
            <person name="Wincker P."/>
        </authorList>
    </citation>
    <scope>NUCLEOTIDE SEQUENCE [LARGE SCALE GENOMIC DNA]</scope>
    <source>
        <strain evidence="2">cv. Pinot noir / PN40024</strain>
    </source>
</reference>
<dbReference type="AlphaFoldDB" id="D7TQB8"/>
<keyword evidence="2" id="KW-1185">Reference proteome</keyword>